<evidence type="ECO:0000313" key="2">
    <source>
        <dbReference type="Proteomes" id="UP001165489"/>
    </source>
</evidence>
<name>A0ABS9V094_9BACT</name>
<dbReference type="RefSeq" id="WP_241348080.1">
    <property type="nucleotide sequence ID" value="NZ_JAKZGP010000022.1"/>
</dbReference>
<sequence>MARIFSICLFFILVQAKAQDRKIIQLDEHKIDLKESSREHQYNKLINKRIGDIHVDRILGLNNKTVETITKHFEGDVIVKEVTEKFDQFDNRIEIEVAD</sequence>
<dbReference type="EMBL" id="JAKZGP010000022">
    <property type="protein sequence ID" value="MCH7409753.1"/>
    <property type="molecule type" value="Genomic_DNA"/>
</dbReference>
<keyword evidence="2" id="KW-1185">Reference proteome</keyword>
<proteinExistence type="predicted"/>
<organism evidence="1 2">
    <name type="scientific">Belliella filtrata</name>
    <dbReference type="NCBI Taxonomy" id="2923435"/>
    <lineage>
        <taxon>Bacteria</taxon>
        <taxon>Pseudomonadati</taxon>
        <taxon>Bacteroidota</taxon>
        <taxon>Cytophagia</taxon>
        <taxon>Cytophagales</taxon>
        <taxon>Cyclobacteriaceae</taxon>
        <taxon>Belliella</taxon>
    </lineage>
</organism>
<gene>
    <name evidence="1" type="ORF">MM239_10135</name>
</gene>
<accession>A0ABS9V094</accession>
<dbReference type="Proteomes" id="UP001165489">
    <property type="component" value="Unassembled WGS sequence"/>
</dbReference>
<comment type="caution">
    <text evidence="1">The sequence shown here is derived from an EMBL/GenBank/DDBJ whole genome shotgun (WGS) entry which is preliminary data.</text>
</comment>
<protein>
    <submittedName>
        <fullName evidence="1">Uncharacterized protein</fullName>
    </submittedName>
</protein>
<evidence type="ECO:0000313" key="1">
    <source>
        <dbReference type="EMBL" id="MCH7409753.1"/>
    </source>
</evidence>
<reference evidence="1" key="1">
    <citation type="submission" date="2022-03" db="EMBL/GenBank/DDBJ databases">
        <title>De novo assembled genomes of Belliella spp. (Cyclobacteriaceae) strains.</title>
        <authorList>
            <person name="Szabo A."/>
            <person name="Korponai K."/>
            <person name="Felfoldi T."/>
        </authorList>
    </citation>
    <scope>NUCLEOTIDE SEQUENCE</scope>
    <source>
        <strain evidence="1">DSM 111904</strain>
    </source>
</reference>